<dbReference type="STRING" id="550540.Fbal_1474"/>
<dbReference type="KEGG" id="fbl:Fbal_1474"/>
<dbReference type="EMBL" id="CP002209">
    <property type="protein sequence ID" value="ADN75678.1"/>
    <property type="molecule type" value="Genomic_DNA"/>
</dbReference>
<organism evidence="2 3">
    <name type="scientific">Ferrimonas balearica (strain DSM 9799 / CCM 4581 / KCTC 23876 / PAT)</name>
    <dbReference type="NCBI Taxonomy" id="550540"/>
    <lineage>
        <taxon>Bacteria</taxon>
        <taxon>Pseudomonadati</taxon>
        <taxon>Pseudomonadota</taxon>
        <taxon>Gammaproteobacteria</taxon>
        <taxon>Alteromonadales</taxon>
        <taxon>Ferrimonadaceae</taxon>
        <taxon>Ferrimonas</taxon>
    </lineage>
</organism>
<accession>E1SNJ4</accession>
<evidence type="ECO:0000256" key="1">
    <source>
        <dbReference type="SAM" id="Coils"/>
    </source>
</evidence>
<dbReference type="AlphaFoldDB" id="E1SNJ4"/>
<name>E1SNJ4_FERBD</name>
<gene>
    <name evidence="2" type="ordered locus">Fbal_1474</name>
</gene>
<dbReference type="HOGENOM" id="CLU_174679_0_0_6"/>
<evidence type="ECO:0000313" key="2">
    <source>
        <dbReference type="EMBL" id="ADN75678.1"/>
    </source>
</evidence>
<proteinExistence type="predicted"/>
<keyword evidence="3" id="KW-1185">Reference proteome</keyword>
<reference evidence="2 3" key="1">
    <citation type="journal article" date="2010" name="Stand. Genomic Sci.">
        <title>Complete genome sequence of Ferrimonas balearica type strain (PAT).</title>
        <authorList>
            <person name="Nolan M."/>
            <person name="Sikorski J."/>
            <person name="Davenport K."/>
            <person name="Lucas S."/>
            <person name="Glavina Del Rio T."/>
            <person name="Tice H."/>
            <person name="Cheng J."/>
            <person name="Goodwin L."/>
            <person name="Pitluck S."/>
            <person name="Liolios K."/>
            <person name="Ivanova N."/>
            <person name="Mavromatis K."/>
            <person name="Ovchinnikova G."/>
            <person name="Pati A."/>
            <person name="Chen A."/>
            <person name="Palaniappan K."/>
            <person name="Land M."/>
            <person name="Hauser L."/>
            <person name="Chang Y."/>
            <person name="Jeffries C."/>
            <person name="Tapia R."/>
            <person name="Brettin T."/>
            <person name="Detter J."/>
            <person name="Han C."/>
            <person name="Yasawong M."/>
            <person name="Rohde M."/>
            <person name="Tindall B."/>
            <person name="Goker M."/>
            <person name="Woyke T."/>
            <person name="Bristow J."/>
            <person name="Eisen J."/>
            <person name="Markowitz V."/>
            <person name="Hugenholtz P."/>
            <person name="Kyrpides N."/>
            <person name="Klenk H."/>
            <person name="Lapidus A."/>
        </authorList>
    </citation>
    <scope>NUCLEOTIDE SEQUENCE [LARGE SCALE GENOMIC DNA]</scope>
    <source>
        <strain evidence="3">DSM 9799 / CCM 4581 / KCTC 23876 / PAT</strain>
    </source>
</reference>
<protein>
    <submittedName>
        <fullName evidence="2">Uncharacterized protein</fullName>
    </submittedName>
</protein>
<dbReference type="Proteomes" id="UP000006683">
    <property type="component" value="Chromosome"/>
</dbReference>
<keyword evidence="1" id="KW-0175">Coiled coil</keyword>
<evidence type="ECO:0000313" key="3">
    <source>
        <dbReference type="Proteomes" id="UP000006683"/>
    </source>
</evidence>
<feature type="coiled-coil region" evidence="1">
    <location>
        <begin position="52"/>
        <end position="89"/>
    </location>
</feature>
<sequence>MSNAQLEAAFRSALVELEQEKPSKAGELNSATRSKSQMRAFLNELAWSDKQLETFKEVIDEMLNERREAAKKQEQVQTYKAKLINLAKDLDMSYQELLVTMVDLDSRR</sequence>